<dbReference type="Pfam" id="PF08007">
    <property type="entry name" value="JmjC_2"/>
    <property type="match status" value="1"/>
</dbReference>
<comment type="caution">
    <text evidence="7">The sequence shown here is derived from an EMBL/GenBank/DDBJ whole genome shotgun (WGS) entry which is preliminary data.</text>
</comment>
<evidence type="ECO:0000313" key="8">
    <source>
        <dbReference type="Proteomes" id="UP000050580"/>
    </source>
</evidence>
<protein>
    <submittedName>
        <fullName evidence="7">Cupin</fullName>
    </submittedName>
</protein>
<dbReference type="InterPro" id="IPR046799">
    <property type="entry name" value="ROXA-like_wH"/>
</dbReference>
<reference evidence="7 8" key="1">
    <citation type="submission" date="2015-05" db="EMBL/GenBank/DDBJ databases">
        <title>Draft genome sequence of Lampropedia sp. CT6, isolated from the microbial mat of a hot water spring, located at Manikaran, India.</title>
        <authorList>
            <person name="Tripathi C."/>
            <person name="Rani P."/>
            <person name="Mahato N.K."/>
            <person name="Lal R."/>
        </authorList>
    </citation>
    <scope>NUCLEOTIDE SEQUENCE [LARGE SCALE GENOMIC DNA]</scope>
    <source>
        <strain evidence="7 8">CT6</strain>
    </source>
</reference>
<keyword evidence="8" id="KW-1185">Reference proteome</keyword>
<sequence length="393" mass="45006">MDINSPLQLLGGLSPAQFMRKHWQRKPLLVRQALPAAQAAPVRAQTLFTLAAQEDVQTRLIRQHTHGWTLEHGPFKRRQLPALKQPGWTLLVQGVDLADDAAHALLQRFAFIPQARLDDLMISYASDRGGVGPHFDSYDVFLLQAHGKRRWRIGRQRDLSLQPDVPLRILQHFEPEYEWVLEPGDMLYLPPRYAHDGIAEGNDCMTCSIGFRAPAREELASTLLERLAEPDWTEDTDGALAQRSPHAASLYKDTGQSATQQSAAIPQALQAFAREAIEQRLRRPHAIEQLLGEYLSEPKPDVVFGDEDEGGDLWEHLHDDARQVMPSRRTRMLYDDRFFYINGESYRMGGRDARLLRQLADQRSLRARDIRRLSAQAQQTLQEWHEQGWILVR</sequence>
<dbReference type="SMART" id="SM00558">
    <property type="entry name" value="JmjC"/>
    <property type="match status" value="1"/>
</dbReference>
<dbReference type="Proteomes" id="UP000050580">
    <property type="component" value="Unassembled WGS sequence"/>
</dbReference>
<dbReference type="SUPFAM" id="SSF51197">
    <property type="entry name" value="Clavaminate synthase-like"/>
    <property type="match status" value="1"/>
</dbReference>
<dbReference type="STRING" id="1610491.AAV94_02560"/>
<dbReference type="Gene3D" id="2.60.120.650">
    <property type="entry name" value="Cupin"/>
    <property type="match status" value="1"/>
</dbReference>
<organism evidence="7 8">
    <name type="scientific">Lampropedia cohaerens</name>
    <dbReference type="NCBI Taxonomy" id="1610491"/>
    <lineage>
        <taxon>Bacteria</taxon>
        <taxon>Pseudomonadati</taxon>
        <taxon>Pseudomonadota</taxon>
        <taxon>Betaproteobacteria</taxon>
        <taxon>Burkholderiales</taxon>
        <taxon>Comamonadaceae</taxon>
        <taxon>Lampropedia</taxon>
    </lineage>
</organism>
<proteinExistence type="predicted"/>
<dbReference type="Gene3D" id="3.40.366.30">
    <property type="entry name" value="50S ribosomal protein L16 arginine hydroxylase, Chain A, Domain 2"/>
    <property type="match status" value="1"/>
</dbReference>
<feature type="domain" description="JmjC" evidence="6">
    <location>
        <begin position="101"/>
        <end position="228"/>
    </location>
</feature>
<keyword evidence="2" id="KW-0479">Metal-binding</keyword>
<dbReference type="Pfam" id="PF20514">
    <property type="entry name" value="WHD_ROXA"/>
    <property type="match status" value="1"/>
</dbReference>
<evidence type="ECO:0000256" key="3">
    <source>
        <dbReference type="ARBA" id="ARBA00022964"/>
    </source>
</evidence>
<evidence type="ECO:0000256" key="2">
    <source>
        <dbReference type="ARBA" id="ARBA00022723"/>
    </source>
</evidence>
<keyword evidence="3" id="KW-0223">Dioxygenase</keyword>
<dbReference type="OrthoDB" id="9764016at2"/>
<dbReference type="InterPro" id="IPR003347">
    <property type="entry name" value="JmjC_dom"/>
</dbReference>
<dbReference type="InterPro" id="IPR039994">
    <property type="entry name" value="NO66-like"/>
</dbReference>
<dbReference type="RefSeq" id="WP_046740844.1">
    <property type="nucleotide sequence ID" value="NZ_LBNQ01000012.1"/>
</dbReference>
<evidence type="ECO:0000313" key="7">
    <source>
        <dbReference type="EMBL" id="KKW68917.1"/>
    </source>
</evidence>
<dbReference type="AlphaFoldDB" id="A0A0U1Q2E9"/>
<dbReference type="GO" id="GO:0016706">
    <property type="term" value="F:2-oxoglutarate-dependent dioxygenase activity"/>
    <property type="evidence" value="ECO:0007669"/>
    <property type="project" value="TreeGrafter"/>
</dbReference>
<dbReference type="PANTHER" id="PTHR13096:SF8">
    <property type="entry name" value="RIBOSOMAL OXYGENASE 1"/>
    <property type="match status" value="1"/>
</dbReference>
<name>A0A0U1Q2E9_9BURK</name>
<dbReference type="PROSITE" id="PS51184">
    <property type="entry name" value="JMJC"/>
    <property type="match status" value="1"/>
</dbReference>
<evidence type="ECO:0000256" key="5">
    <source>
        <dbReference type="ARBA" id="ARBA00023004"/>
    </source>
</evidence>
<accession>A0A0U1Q2E9</accession>
<dbReference type="EMBL" id="LBNQ01000012">
    <property type="protein sequence ID" value="KKW68917.1"/>
    <property type="molecule type" value="Genomic_DNA"/>
</dbReference>
<evidence type="ECO:0000259" key="6">
    <source>
        <dbReference type="PROSITE" id="PS51184"/>
    </source>
</evidence>
<gene>
    <name evidence="7" type="ORF">AAV94_02560</name>
</gene>
<evidence type="ECO:0000256" key="4">
    <source>
        <dbReference type="ARBA" id="ARBA00023002"/>
    </source>
</evidence>
<dbReference type="GO" id="GO:0046872">
    <property type="term" value="F:metal ion binding"/>
    <property type="evidence" value="ECO:0007669"/>
    <property type="project" value="UniProtKB-KW"/>
</dbReference>
<keyword evidence="4" id="KW-0560">Oxidoreductase</keyword>
<dbReference type="PANTHER" id="PTHR13096">
    <property type="entry name" value="MINA53 MYC INDUCED NUCLEAR ANTIGEN"/>
    <property type="match status" value="1"/>
</dbReference>
<dbReference type="PATRIC" id="fig|1610491.3.peg.534"/>
<evidence type="ECO:0000256" key="1">
    <source>
        <dbReference type="ARBA" id="ARBA00001954"/>
    </source>
</evidence>
<comment type="cofactor">
    <cofactor evidence="1">
        <name>Fe(2+)</name>
        <dbReference type="ChEBI" id="CHEBI:29033"/>
    </cofactor>
</comment>
<keyword evidence="5" id="KW-0408">Iron</keyword>